<dbReference type="HAMAP" id="MF_01642">
    <property type="entry name" value="DapL_aminotrans_1"/>
    <property type="match status" value="1"/>
</dbReference>
<sequence length="405" mass="43775">MVKINDNFLKLPGGYLFPEISRRVKAFSAENPPKPLIRLGIGDVTQPLCPAVIDAMHKATDEMSNKETFRGYMDDSSGYEFLRNTISEHDYKARSVNIGPDEIFVSDGAKSDCGNIGDIFSVDNVVAVCDPVYPVYVDTNAMAGRAGTVGADGIWSNLIYLPCTEANGFFPALPKKVPDIIYICSPNNPTGATATKEQLKVWVDYANAHGAIILFDSAYESFITDSSLPHSIYEVPGAETCAIEFRSFSKTAGFTGTRCAYTVIPSALVRGGVQLKSLWIRRQNTKYNGAPYVIQRAAEAVYSPEGQKQTKATIAYYLNNAKVILDGFSKAGITAYGGVNAPYIWAKTPGGIPSWGFFDLLLKKACVVTTPGAGFGPAGEGYIRVTAFGDAEATKDAVKRIIEVL</sequence>
<comment type="function">
    <text evidence="9">Involved in the synthesis of meso-diaminopimelate (m-DAP or DL-DAP), required for both lysine and peptidoglycan biosynthesis. Catalyzes the direct conversion of tetrahydrodipicolinate to LL-diaminopimelate.</text>
</comment>
<dbReference type="GO" id="GO:0030170">
    <property type="term" value="F:pyridoxal phosphate binding"/>
    <property type="evidence" value="ECO:0007669"/>
    <property type="project" value="UniProtKB-UniRule"/>
</dbReference>
<evidence type="ECO:0000259" key="10">
    <source>
        <dbReference type="Pfam" id="PF00155"/>
    </source>
</evidence>
<feature type="binding site" evidence="9">
    <location>
        <position position="384"/>
    </location>
    <ligand>
        <name>substrate</name>
    </ligand>
</feature>
<comment type="cofactor">
    <cofactor evidence="1 9">
        <name>pyridoxal 5'-phosphate</name>
        <dbReference type="ChEBI" id="CHEBI:597326"/>
    </cofactor>
</comment>
<feature type="binding site" evidence="9">
    <location>
        <position position="288"/>
    </location>
    <ligand>
        <name>substrate</name>
    </ligand>
</feature>
<gene>
    <name evidence="9" type="primary">dapL</name>
    <name evidence="11" type="ORF">SAMN02745823_00223</name>
</gene>
<dbReference type="GO" id="GO:0033362">
    <property type="term" value="P:lysine biosynthetic process via diaminopimelate, diaminopimelate-aminotransferase pathway"/>
    <property type="evidence" value="ECO:0007669"/>
    <property type="project" value="UniProtKB-UniRule"/>
</dbReference>
<dbReference type="Pfam" id="PF00155">
    <property type="entry name" value="Aminotran_1_2"/>
    <property type="match status" value="1"/>
</dbReference>
<feature type="binding site" evidence="9">
    <location>
        <position position="288"/>
    </location>
    <ligand>
        <name>pyridoxal 5'-phosphate</name>
        <dbReference type="ChEBI" id="CHEBI:597326"/>
    </ligand>
</feature>
<evidence type="ECO:0000256" key="1">
    <source>
        <dbReference type="ARBA" id="ARBA00001933"/>
    </source>
</evidence>
<dbReference type="Gene3D" id="3.40.640.10">
    <property type="entry name" value="Type I PLP-dependent aspartate aminotransferase-like (Major domain)"/>
    <property type="match status" value="1"/>
</dbReference>
<name>A0A1M5TTQ9_9FIRM</name>
<dbReference type="UniPathway" id="UPA00034">
    <property type="reaction ID" value="UER00466"/>
</dbReference>
<accession>A0A1M5TTQ9</accession>
<dbReference type="InterPro" id="IPR015422">
    <property type="entry name" value="PyrdxlP-dep_Trfase_small"/>
</dbReference>
<feature type="binding site" evidence="9">
    <location>
        <position position="133"/>
    </location>
    <ligand>
        <name>pyridoxal 5'-phosphate</name>
        <dbReference type="ChEBI" id="CHEBI:597326"/>
    </ligand>
</feature>
<feature type="binding site" evidence="9">
    <location>
        <begin position="109"/>
        <end position="110"/>
    </location>
    <ligand>
        <name>pyridoxal 5'-phosphate</name>
        <dbReference type="ChEBI" id="CHEBI:597326"/>
    </ligand>
</feature>
<dbReference type="PANTHER" id="PTHR43144">
    <property type="entry name" value="AMINOTRANSFERASE"/>
    <property type="match status" value="1"/>
</dbReference>
<dbReference type="OrthoDB" id="9813612at2"/>
<feature type="binding site" evidence="9">
    <location>
        <position position="258"/>
    </location>
    <ligand>
        <name>pyridoxal 5'-phosphate</name>
        <dbReference type="ChEBI" id="CHEBI:597326"/>
    </ligand>
</feature>
<evidence type="ECO:0000256" key="5">
    <source>
        <dbReference type="ARBA" id="ARBA00022576"/>
    </source>
</evidence>
<keyword evidence="5 9" id="KW-0032">Aminotransferase</keyword>
<dbReference type="InterPro" id="IPR019942">
    <property type="entry name" value="DapL/ALD1"/>
</dbReference>
<feature type="domain" description="Aminotransferase class I/classII large" evidence="10">
    <location>
        <begin position="35"/>
        <end position="401"/>
    </location>
</feature>
<feature type="binding site" evidence="9">
    <location>
        <position position="15"/>
    </location>
    <ligand>
        <name>substrate</name>
    </ligand>
</feature>
<dbReference type="InterPro" id="IPR004839">
    <property type="entry name" value="Aminotransferase_I/II_large"/>
</dbReference>
<dbReference type="InterPro" id="IPR015421">
    <property type="entry name" value="PyrdxlP-dep_Trfase_major"/>
</dbReference>
<organism evidence="11 12">
    <name type="scientific">Sporobacter termitidis DSM 10068</name>
    <dbReference type="NCBI Taxonomy" id="1123282"/>
    <lineage>
        <taxon>Bacteria</taxon>
        <taxon>Bacillati</taxon>
        <taxon>Bacillota</taxon>
        <taxon>Clostridia</taxon>
        <taxon>Eubacteriales</taxon>
        <taxon>Oscillospiraceae</taxon>
        <taxon>Sporobacter</taxon>
    </lineage>
</organism>
<evidence type="ECO:0000256" key="9">
    <source>
        <dbReference type="HAMAP-Rule" id="MF_01642"/>
    </source>
</evidence>
<evidence type="ECO:0000256" key="6">
    <source>
        <dbReference type="ARBA" id="ARBA00022679"/>
    </source>
</evidence>
<feature type="modified residue" description="N6-(pyridoxal phosphate)lysine" evidence="9">
    <location>
        <position position="250"/>
    </location>
</feature>
<comment type="similarity">
    <text evidence="9">Belongs to the class-I pyridoxal-phosphate-dependent aminotransferase family. LL-diaminopimelate aminotransferase subfamily.</text>
</comment>
<feature type="binding site" evidence="9">
    <location>
        <position position="72"/>
    </location>
    <ligand>
        <name>pyridoxal 5'-phosphate</name>
        <dbReference type="ChEBI" id="CHEBI:597326"/>
    </ligand>
</feature>
<dbReference type="InterPro" id="IPR015424">
    <property type="entry name" value="PyrdxlP-dep_Trfase"/>
</dbReference>
<feature type="binding site" evidence="9">
    <location>
        <position position="42"/>
    </location>
    <ligand>
        <name>substrate</name>
    </ligand>
</feature>
<dbReference type="STRING" id="1123282.SAMN02745823_00223"/>
<comment type="subunit">
    <text evidence="9">Homodimer.</text>
</comment>
<feature type="binding site" evidence="9">
    <location>
        <position position="133"/>
    </location>
    <ligand>
        <name>substrate</name>
    </ligand>
</feature>
<feature type="binding site" evidence="9">
    <location>
        <position position="188"/>
    </location>
    <ligand>
        <name>pyridoxal 5'-phosphate</name>
        <dbReference type="ChEBI" id="CHEBI:597326"/>
    </ligand>
</feature>
<evidence type="ECO:0000313" key="12">
    <source>
        <dbReference type="Proteomes" id="UP000183995"/>
    </source>
</evidence>
<dbReference type="Gene3D" id="3.90.1150.10">
    <property type="entry name" value="Aspartate Aminotransferase, domain 1"/>
    <property type="match status" value="1"/>
</dbReference>
<proteinExistence type="inferred from homology"/>
<evidence type="ECO:0000256" key="2">
    <source>
        <dbReference type="ARBA" id="ARBA00004982"/>
    </source>
</evidence>
<evidence type="ECO:0000256" key="8">
    <source>
        <dbReference type="ARBA" id="ARBA00051934"/>
    </source>
</evidence>
<protein>
    <recommendedName>
        <fullName evidence="4 9">LL-diaminopimelate aminotransferase</fullName>
        <shortName evidence="9">DAP-AT</shortName>
        <shortName evidence="9">DAP-aminotransferase</shortName>
        <shortName evidence="9">LL-DAP-aminotransferase</shortName>
        <ecNumber evidence="3 9">2.6.1.83</ecNumber>
    </recommendedName>
</protein>
<dbReference type="EMBL" id="FQXV01000001">
    <property type="protein sequence ID" value="SHH53966.1"/>
    <property type="molecule type" value="Genomic_DNA"/>
</dbReference>
<evidence type="ECO:0000313" key="11">
    <source>
        <dbReference type="EMBL" id="SHH53966.1"/>
    </source>
</evidence>
<feature type="binding site" evidence="9">
    <location>
        <position position="188"/>
    </location>
    <ligand>
        <name>substrate</name>
    </ligand>
</feature>
<comment type="pathway">
    <text evidence="2 9">Amino-acid biosynthesis; L-lysine biosynthesis via DAP pathway; LL-2,6-diaminopimelate from (S)-tetrahydrodipicolinate (aminotransferase route): step 1/1.</text>
</comment>
<keyword evidence="12" id="KW-1185">Reference proteome</keyword>
<dbReference type="NCBIfam" id="TIGR03542">
    <property type="entry name" value="DAPAT_plant"/>
    <property type="match status" value="1"/>
</dbReference>
<feature type="binding site" evidence="9">
    <location>
        <position position="110"/>
    </location>
    <ligand>
        <name>substrate</name>
    </ligand>
</feature>
<keyword evidence="6 9" id="KW-0808">Transferase</keyword>
<comment type="catalytic activity">
    <reaction evidence="8 9">
        <text>(2S,6S)-2,6-diaminopimelate + 2-oxoglutarate = (S)-2,3,4,5-tetrahydrodipicolinate + L-glutamate + H2O + H(+)</text>
        <dbReference type="Rhea" id="RHEA:23988"/>
        <dbReference type="ChEBI" id="CHEBI:15377"/>
        <dbReference type="ChEBI" id="CHEBI:15378"/>
        <dbReference type="ChEBI" id="CHEBI:16810"/>
        <dbReference type="ChEBI" id="CHEBI:16845"/>
        <dbReference type="ChEBI" id="CHEBI:29985"/>
        <dbReference type="ChEBI" id="CHEBI:57609"/>
        <dbReference type="EC" id="2.6.1.83"/>
    </reaction>
</comment>
<dbReference type="Proteomes" id="UP000183995">
    <property type="component" value="Unassembled WGS sequence"/>
</dbReference>
<feature type="binding site" evidence="9">
    <location>
        <begin position="247"/>
        <end position="249"/>
    </location>
    <ligand>
        <name>pyridoxal 5'-phosphate</name>
        <dbReference type="ChEBI" id="CHEBI:597326"/>
    </ligand>
</feature>
<dbReference type="RefSeq" id="WP_073075797.1">
    <property type="nucleotide sequence ID" value="NZ_FQXV01000001.1"/>
</dbReference>
<dbReference type="AlphaFoldDB" id="A0A1M5TTQ9"/>
<dbReference type="GO" id="GO:0010285">
    <property type="term" value="F:L,L-diaminopimelate aminotransferase activity"/>
    <property type="evidence" value="ECO:0007669"/>
    <property type="project" value="UniProtKB-UniRule"/>
</dbReference>
<dbReference type="SUPFAM" id="SSF53383">
    <property type="entry name" value="PLP-dependent transferases"/>
    <property type="match status" value="1"/>
</dbReference>
<reference evidence="11 12" key="1">
    <citation type="submission" date="2016-11" db="EMBL/GenBank/DDBJ databases">
        <authorList>
            <person name="Jaros S."/>
            <person name="Januszkiewicz K."/>
            <person name="Wedrychowicz H."/>
        </authorList>
    </citation>
    <scope>NUCLEOTIDE SEQUENCE [LARGE SCALE GENOMIC DNA]</scope>
    <source>
        <strain evidence="11 12">DSM 10068</strain>
    </source>
</reference>
<evidence type="ECO:0000256" key="7">
    <source>
        <dbReference type="ARBA" id="ARBA00022898"/>
    </source>
</evidence>
<evidence type="ECO:0000256" key="3">
    <source>
        <dbReference type="ARBA" id="ARBA00013138"/>
    </source>
</evidence>
<keyword evidence="7 9" id="KW-0663">Pyridoxal phosphate</keyword>
<evidence type="ECO:0000256" key="4">
    <source>
        <dbReference type="ARBA" id="ARBA00018052"/>
    </source>
</evidence>
<dbReference type="FunFam" id="3.40.640.10:FF:000099">
    <property type="entry name" value="LL-diaminopimelate aminotransferase, chloroplastic"/>
    <property type="match status" value="1"/>
</dbReference>
<dbReference type="EC" id="2.6.1.83" evidence="3 9"/>
<feature type="binding site" evidence="9">
    <location>
        <position position="219"/>
    </location>
    <ligand>
        <name>pyridoxal 5'-phosphate</name>
        <dbReference type="ChEBI" id="CHEBI:597326"/>
    </ligand>
</feature>
<dbReference type="CDD" id="cd00609">
    <property type="entry name" value="AAT_like"/>
    <property type="match status" value="1"/>
</dbReference>